<feature type="compositionally biased region" description="Low complexity" evidence="1">
    <location>
        <begin position="34"/>
        <end position="52"/>
    </location>
</feature>
<comment type="caution">
    <text evidence="4">The sequence shown here is derived from an EMBL/GenBank/DDBJ whole genome shotgun (WGS) entry which is preliminary data.</text>
</comment>
<dbReference type="Pfam" id="PF22504">
    <property type="entry name" value="DUF6993"/>
    <property type="match status" value="1"/>
</dbReference>
<evidence type="ECO:0000259" key="3">
    <source>
        <dbReference type="Pfam" id="PF22504"/>
    </source>
</evidence>
<accession>A0ABU9W118</accession>
<dbReference type="Proteomes" id="UP001425155">
    <property type="component" value="Unassembled WGS sequence"/>
</dbReference>
<dbReference type="RefSeq" id="WP_342112010.1">
    <property type="nucleotide sequence ID" value="NZ_JBCAUN010000001.1"/>
</dbReference>
<organism evidence="4 5">
    <name type="scientific">Leifsonia stereocauli</name>
    <dbReference type="NCBI Taxonomy" id="3134136"/>
    <lineage>
        <taxon>Bacteria</taxon>
        <taxon>Bacillati</taxon>
        <taxon>Actinomycetota</taxon>
        <taxon>Actinomycetes</taxon>
        <taxon>Micrococcales</taxon>
        <taxon>Microbacteriaceae</taxon>
        <taxon>Leifsonia</taxon>
    </lineage>
</organism>
<protein>
    <recommendedName>
        <fullName evidence="3">DUF6993 domain-containing protein</fullName>
    </recommendedName>
</protein>
<evidence type="ECO:0000256" key="2">
    <source>
        <dbReference type="SAM" id="SignalP"/>
    </source>
</evidence>
<dbReference type="EMBL" id="JBCLVG010000001">
    <property type="protein sequence ID" value="MEN1945672.1"/>
    <property type="molecule type" value="Genomic_DNA"/>
</dbReference>
<feature type="region of interest" description="Disordered" evidence="1">
    <location>
        <begin position="34"/>
        <end position="55"/>
    </location>
</feature>
<dbReference type="PROSITE" id="PS51257">
    <property type="entry name" value="PROKAR_LIPOPROTEIN"/>
    <property type="match status" value="1"/>
</dbReference>
<evidence type="ECO:0000313" key="5">
    <source>
        <dbReference type="Proteomes" id="UP001425155"/>
    </source>
</evidence>
<keyword evidence="5" id="KW-1185">Reference proteome</keyword>
<sequence length="161" mass="16340">MRRRNRMLTGAALAVGAVVALSACTPAAPIPSPTTAMPTASSTPTPTAPAVPELEPGLSAGENLDYFDLVNNAVIVANAAAGGRDFVDALVAGGFDKAAMQVTPDRTAVDLQADSVQWSVLFNGECLVGQYGPASGGYHSEVAAPSGQGACLLGETRPIDW</sequence>
<reference evidence="4 5" key="1">
    <citation type="submission" date="2024-03" db="EMBL/GenBank/DDBJ databases">
        <title>YIM 134122 draft genome.</title>
        <authorList>
            <person name="Zuo S."/>
            <person name="Xiong L."/>
        </authorList>
    </citation>
    <scope>NUCLEOTIDE SEQUENCE [LARGE SCALE GENOMIC DNA]</scope>
    <source>
        <strain evidence="4 5">YIM 134122</strain>
    </source>
</reference>
<feature type="chain" id="PRO_5045573110" description="DUF6993 domain-containing protein" evidence="2">
    <location>
        <begin position="28"/>
        <end position="161"/>
    </location>
</feature>
<gene>
    <name evidence="4" type="ORF">WJX64_03860</name>
</gene>
<dbReference type="InterPro" id="IPR054262">
    <property type="entry name" value="DUF6993"/>
</dbReference>
<proteinExistence type="predicted"/>
<keyword evidence="2" id="KW-0732">Signal</keyword>
<feature type="domain" description="DUF6993" evidence="3">
    <location>
        <begin position="72"/>
        <end position="155"/>
    </location>
</feature>
<feature type="signal peptide" evidence="2">
    <location>
        <begin position="1"/>
        <end position="27"/>
    </location>
</feature>
<evidence type="ECO:0000313" key="4">
    <source>
        <dbReference type="EMBL" id="MEN1945672.1"/>
    </source>
</evidence>
<name>A0ABU9W118_9MICO</name>
<evidence type="ECO:0000256" key="1">
    <source>
        <dbReference type="SAM" id="MobiDB-lite"/>
    </source>
</evidence>